<evidence type="ECO:0000256" key="1">
    <source>
        <dbReference type="SAM" id="MobiDB-lite"/>
    </source>
</evidence>
<dbReference type="Proteomes" id="UP000318349">
    <property type="component" value="Unassembled WGS sequence"/>
</dbReference>
<name>A0A558C5W0_9RHOO</name>
<dbReference type="EMBL" id="VMNI01000037">
    <property type="protein sequence ID" value="TVO70089.1"/>
    <property type="molecule type" value="Genomic_DNA"/>
</dbReference>
<evidence type="ECO:0008006" key="4">
    <source>
        <dbReference type="Google" id="ProtNLM"/>
    </source>
</evidence>
<feature type="region of interest" description="Disordered" evidence="1">
    <location>
        <begin position="251"/>
        <end position="273"/>
    </location>
</feature>
<gene>
    <name evidence="2" type="ORF">FHP89_20835</name>
</gene>
<evidence type="ECO:0000313" key="3">
    <source>
        <dbReference type="Proteomes" id="UP000318349"/>
    </source>
</evidence>
<evidence type="ECO:0000313" key="2">
    <source>
        <dbReference type="EMBL" id="TVO70089.1"/>
    </source>
</evidence>
<proteinExistence type="predicted"/>
<comment type="caution">
    <text evidence="2">The sequence shown here is derived from an EMBL/GenBank/DDBJ whole genome shotgun (WGS) entry which is preliminary data.</text>
</comment>
<reference evidence="2 3" key="1">
    <citation type="submission" date="2019-07" db="EMBL/GenBank/DDBJ databases">
        <title>The pathways for chlorine oxyanion respiration interact through the shared metabolite chlorate.</title>
        <authorList>
            <person name="Barnum T.P."/>
            <person name="Cheng Y."/>
            <person name="Hill K.A."/>
            <person name="Lucas L.N."/>
            <person name="Carlson H.K."/>
            <person name="Coates J.D."/>
        </authorList>
    </citation>
    <scope>NUCLEOTIDE SEQUENCE [LARGE SCALE GENOMIC DNA]</scope>
    <source>
        <strain evidence="2 3">SFB-1</strain>
    </source>
</reference>
<protein>
    <recommendedName>
        <fullName evidence="4">DUF3396 domain-containing protein</fullName>
    </recommendedName>
</protein>
<sequence>MQRNLSQEAHLWYTVVSPEYLERARMRLQEAFHFLETRAKAHPFIAGYAPVPYWGGKMDHLLQTFDNAKAALVHGEYSPMIAFCGGLKSIPRGFRESNMEWLSEPDQEELMNRLDAAYGIASDFSRALTMSNMYSSDGYKDATKDWHYCVPEDMGIVGNNIARYYENDIFPQLPAEIPEYAADTTVTCKTGDIVPWTGVWVPTTGMGSAALVFARKHLQIMQASYEVTKNGDDETFTVVDTSFHPVKPTGRMIPHPALASSPTTANRPNVPANQPCPEAGWWFTPAKPDSRRYFKQGETMPSMGGDYGQTFWQWSPDQSVPKL</sequence>
<dbReference type="AlphaFoldDB" id="A0A558C5W0"/>
<organism evidence="2 3">
    <name type="scientific">Denitromonas halophila</name>
    <dbReference type="NCBI Taxonomy" id="1629404"/>
    <lineage>
        <taxon>Bacteria</taxon>
        <taxon>Pseudomonadati</taxon>
        <taxon>Pseudomonadota</taxon>
        <taxon>Betaproteobacteria</taxon>
        <taxon>Rhodocyclales</taxon>
        <taxon>Zoogloeaceae</taxon>
        <taxon>Denitromonas</taxon>
    </lineage>
</organism>
<accession>A0A558C5W0</accession>